<dbReference type="Gene3D" id="3.40.50.2000">
    <property type="entry name" value="Glycogen Phosphorylase B"/>
    <property type="match status" value="2"/>
</dbReference>
<dbReference type="RefSeq" id="WP_016389313.1">
    <property type="nucleotide sequence ID" value="NC_018868.3"/>
</dbReference>
<keyword evidence="2" id="KW-1185">Reference proteome</keyword>
<sequence length="412" mass="45860">MANRKLIWVSHFIPYPPKGGALQRSYNLLKELSNHFDIDLICIRSDRLVRDNFGDLNRGLDVCQEQLSKLAADVKFIAADRSVTNTLQKYIAAAGAFFSLSPFIEYWVKSSAIQSIIAEKLVENPDAIVHLDSIGMCYSVAGLPANTVIINHHNIESDMQYRRAREESNFFKKIYFLLDAYKIRRLEAKYCSAASLNVYCSDLDRERMKSNLGVGGVVAPNGVDVNYFRSKSVDISMRKGLIFAGGIGWYPNYSAMKFFLLEVWPKLSLLLPDLTLTIVGRDGEKLRKYVSSEKVTITGFVDDVRCYIDSAAVYVCPIFVGGGTKLKVLDALSMGIPMVAHPIACEGIDVVDGESVVCASGADEFVEATVDLLSNQDKRSRLAARGRELVECQYSFCAIGAKLAQDYWEISQ</sequence>
<dbReference type="CDD" id="cd03801">
    <property type="entry name" value="GT4_PimA-like"/>
    <property type="match status" value="1"/>
</dbReference>
<dbReference type="SUPFAM" id="SSF53756">
    <property type="entry name" value="UDP-Glycosyltransferase/glycogen phosphorylase"/>
    <property type="match status" value="1"/>
</dbReference>
<dbReference type="eggNOG" id="COG0438">
    <property type="taxonomic scope" value="Bacteria"/>
</dbReference>
<accession>R9S3B6</accession>
<evidence type="ECO:0000313" key="2">
    <source>
        <dbReference type="Proteomes" id="UP000000466"/>
    </source>
</evidence>
<name>R9S3B6_SIMAS</name>
<dbReference type="HOGENOM" id="CLU_028014_0_1_6"/>
<dbReference type="GO" id="GO:0016757">
    <property type="term" value="F:glycosyltransferase activity"/>
    <property type="evidence" value="ECO:0007669"/>
    <property type="project" value="TreeGrafter"/>
</dbReference>
<dbReference type="AlphaFoldDB" id="R9S3B6"/>
<dbReference type="OrthoDB" id="9807209at2"/>
<gene>
    <name evidence="1" type="ordered locus">M5M_08797</name>
</gene>
<dbReference type="STRING" id="1117647.M5M_08797"/>
<reference evidence="1 2" key="1">
    <citation type="journal article" date="2013" name="Genome Announc.">
        <title>Complete genome sequence of Simiduia agarivorans SA1(T), a marine bacterium able to degrade a variety of polysaccharides.</title>
        <authorList>
            <person name="Lin S.Y."/>
            <person name="Shieh W.Y."/>
            <person name="Chen J.S."/>
            <person name="Tang S.L."/>
        </authorList>
    </citation>
    <scope>NUCLEOTIDE SEQUENCE [LARGE SCALE GENOMIC DNA]</scope>
    <source>
        <strain evidence="2">DSM 21679 / JCM 13881 / BCRC 17597 / SA1</strain>
    </source>
</reference>
<dbReference type="Proteomes" id="UP000000466">
    <property type="component" value="Chromosome"/>
</dbReference>
<proteinExistence type="predicted"/>
<dbReference type="PANTHER" id="PTHR12526:SF600">
    <property type="entry name" value="GLYCOSYL TRANSFERASE GROUP 1"/>
    <property type="match status" value="1"/>
</dbReference>
<protein>
    <submittedName>
        <fullName evidence="1">Glycosyltransferase</fullName>
    </submittedName>
</protein>
<dbReference type="PANTHER" id="PTHR12526">
    <property type="entry name" value="GLYCOSYLTRANSFERASE"/>
    <property type="match status" value="1"/>
</dbReference>
<dbReference type="EMBL" id="CP003746">
    <property type="protein sequence ID" value="AGN11312.1"/>
    <property type="molecule type" value="Genomic_DNA"/>
</dbReference>
<organism evidence="1 2">
    <name type="scientific">Simiduia agarivorans (strain DSM 21679 / JCM 13881 / BCRC 17597 / SA1)</name>
    <dbReference type="NCBI Taxonomy" id="1117647"/>
    <lineage>
        <taxon>Bacteria</taxon>
        <taxon>Pseudomonadati</taxon>
        <taxon>Pseudomonadota</taxon>
        <taxon>Gammaproteobacteria</taxon>
        <taxon>Cellvibrionales</taxon>
        <taxon>Cellvibrionaceae</taxon>
        <taxon>Simiduia</taxon>
    </lineage>
</organism>
<evidence type="ECO:0000313" key="1">
    <source>
        <dbReference type="EMBL" id="AGN11312.1"/>
    </source>
</evidence>
<dbReference type="KEGG" id="saga:M5M_08797"/>
<dbReference type="Pfam" id="PF13692">
    <property type="entry name" value="Glyco_trans_1_4"/>
    <property type="match status" value="1"/>
</dbReference>